<comment type="caution">
    <text evidence="2">The sequence shown here is derived from an EMBL/GenBank/DDBJ whole genome shotgun (WGS) entry which is preliminary data.</text>
</comment>
<organism evidence="2 3">
    <name type="scientific">Pseudomonas petrae</name>
    <dbReference type="NCBI Taxonomy" id="2912190"/>
    <lineage>
        <taxon>Bacteria</taxon>
        <taxon>Pseudomonadati</taxon>
        <taxon>Pseudomonadota</taxon>
        <taxon>Gammaproteobacteria</taxon>
        <taxon>Pseudomonadales</taxon>
        <taxon>Pseudomonadaceae</taxon>
        <taxon>Pseudomonas</taxon>
    </lineage>
</organism>
<dbReference type="RefSeq" id="WP_237251053.1">
    <property type="nucleotide sequence ID" value="NZ_JAKJXH010000005.1"/>
</dbReference>
<evidence type="ECO:0000313" key="2">
    <source>
        <dbReference type="EMBL" id="MCF7541818.1"/>
    </source>
</evidence>
<accession>A0ABS9I3X2</accession>
<dbReference type="EMBL" id="JAKJXH010000005">
    <property type="protein sequence ID" value="MCF7541818.1"/>
    <property type="molecule type" value="Genomic_DNA"/>
</dbReference>
<keyword evidence="3" id="KW-1185">Reference proteome</keyword>
<feature type="compositionally biased region" description="Basic residues" evidence="1">
    <location>
        <begin position="54"/>
        <end position="63"/>
    </location>
</feature>
<protein>
    <submittedName>
        <fullName evidence="2">Uncharacterized protein</fullName>
    </submittedName>
</protein>
<reference evidence="2" key="1">
    <citation type="submission" date="2022-01" db="EMBL/GenBank/DDBJ databases">
        <title>Pseudomonas sp. nov. isolated from Antarctic regolith.</title>
        <authorList>
            <person name="Novakova D."/>
            <person name="Sedlar K."/>
        </authorList>
    </citation>
    <scope>NUCLEOTIDE SEQUENCE</scope>
    <source>
        <strain evidence="2">P2647</strain>
    </source>
</reference>
<dbReference type="Proteomes" id="UP001162905">
    <property type="component" value="Unassembled WGS sequence"/>
</dbReference>
<feature type="region of interest" description="Disordered" evidence="1">
    <location>
        <begin position="35"/>
        <end position="63"/>
    </location>
</feature>
<name>A0ABS9I3X2_9PSED</name>
<proteinExistence type="predicted"/>
<sequence>MKVKALASLSTATGWKSAGEEFTVNAADAEDLIGRGLVERSDAEPVAEPDPGRKAAKPTKSKA</sequence>
<gene>
    <name evidence="2" type="ORF">L4G47_06240</name>
</gene>
<evidence type="ECO:0000256" key="1">
    <source>
        <dbReference type="SAM" id="MobiDB-lite"/>
    </source>
</evidence>
<evidence type="ECO:0000313" key="3">
    <source>
        <dbReference type="Proteomes" id="UP001162905"/>
    </source>
</evidence>